<sequence>MIFAALFLLAQAPDAVAECTDPTTQGEMNACAKQDFDRADAELNAVWKKVRGWAKNADAKLDRGDGQSGYAESLLAAQRAWLTYRDAHCRLVSFDARGGSMQPLLINNCLAELTENRTAELRELLVNQVSGEPKTLPET</sequence>
<name>A0ABS7JDB9_9SPHN</name>
<dbReference type="RefSeq" id="WP_221597548.1">
    <property type="nucleotide sequence ID" value="NZ_JAIGNQ010000002.1"/>
</dbReference>
<evidence type="ECO:0000313" key="4">
    <source>
        <dbReference type="Proteomes" id="UP000776651"/>
    </source>
</evidence>
<evidence type="ECO:0000256" key="1">
    <source>
        <dbReference type="SAM" id="SignalP"/>
    </source>
</evidence>
<dbReference type="PANTHER" id="PTHR39176:SF1">
    <property type="entry name" value="PERIPLASMIC PROTEIN"/>
    <property type="match status" value="1"/>
</dbReference>
<accession>A0ABS7JDB9</accession>
<feature type="chain" id="PRO_5046151131" evidence="1">
    <location>
        <begin position="18"/>
        <end position="139"/>
    </location>
</feature>
<feature type="domain" description="Lysozyme inhibitor LprI-like N-terminal" evidence="2">
    <location>
        <begin position="19"/>
        <end position="121"/>
    </location>
</feature>
<proteinExistence type="predicted"/>
<comment type="caution">
    <text evidence="3">The sequence shown here is derived from an EMBL/GenBank/DDBJ whole genome shotgun (WGS) entry which is preliminary data.</text>
</comment>
<dbReference type="Pfam" id="PF07007">
    <property type="entry name" value="LprI"/>
    <property type="match status" value="1"/>
</dbReference>
<dbReference type="InterPro" id="IPR009739">
    <property type="entry name" value="LprI-like_N"/>
</dbReference>
<feature type="signal peptide" evidence="1">
    <location>
        <begin position="1"/>
        <end position="17"/>
    </location>
</feature>
<dbReference type="Proteomes" id="UP000776651">
    <property type="component" value="Unassembled WGS sequence"/>
</dbReference>
<dbReference type="Gene3D" id="1.20.1270.180">
    <property type="match status" value="1"/>
</dbReference>
<gene>
    <name evidence="3" type="ORF">K3177_05900</name>
</gene>
<keyword evidence="4" id="KW-1185">Reference proteome</keyword>
<organism evidence="3 4">
    <name type="scientific">Qipengyuania pacifica</name>
    <dbReference type="NCBI Taxonomy" id="2860199"/>
    <lineage>
        <taxon>Bacteria</taxon>
        <taxon>Pseudomonadati</taxon>
        <taxon>Pseudomonadota</taxon>
        <taxon>Alphaproteobacteria</taxon>
        <taxon>Sphingomonadales</taxon>
        <taxon>Erythrobacteraceae</taxon>
        <taxon>Qipengyuania</taxon>
    </lineage>
</organism>
<reference evidence="3 4" key="1">
    <citation type="submission" date="2021-08" db="EMBL/GenBank/DDBJ databases">
        <title>Comparative Genomics Analysis of the Genus Qipengyuania Reveals Extensive Genetic Diversity and Metabolic Versatility, Including the Description of Fifteen Novel Species.</title>
        <authorList>
            <person name="Liu Y."/>
        </authorList>
    </citation>
    <scope>NUCLEOTIDE SEQUENCE [LARGE SCALE GENOMIC DNA]</scope>
    <source>
        <strain evidence="3 4">GH25</strain>
    </source>
</reference>
<evidence type="ECO:0000313" key="3">
    <source>
        <dbReference type="EMBL" id="MBX7488038.1"/>
    </source>
</evidence>
<protein>
    <submittedName>
        <fullName evidence="3">Lysozyme inhibitor LprI family protein</fullName>
    </submittedName>
</protein>
<evidence type="ECO:0000259" key="2">
    <source>
        <dbReference type="Pfam" id="PF07007"/>
    </source>
</evidence>
<dbReference type="PANTHER" id="PTHR39176">
    <property type="entry name" value="PERIPLASMIC PROTEIN-RELATED"/>
    <property type="match status" value="1"/>
</dbReference>
<dbReference type="EMBL" id="JAIGNQ010000002">
    <property type="protein sequence ID" value="MBX7488038.1"/>
    <property type="molecule type" value="Genomic_DNA"/>
</dbReference>
<keyword evidence="1" id="KW-0732">Signal</keyword>